<sequence>MRRRVLARAATAVIALALAPLTIVGPASADPPAENAWLMNSSGTLLCLDGSVSQGVRIKACDRVSPYQRWYQIRITAERFELRNAGNSRVCLDGSITSGARMLPCNGNGYQLWTIEQRIRLSNVRYGTARSLDGSVSQGVRMNATASDSVYQAWQFYKP</sequence>
<proteinExistence type="predicted"/>
<keyword evidence="3" id="KW-1185">Reference proteome</keyword>
<evidence type="ECO:0008006" key="4">
    <source>
        <dbReference type="Google" id="ProtNLM"/>
    </source>
</evidence>
<feature type="chain" id="PRO_5035324800" description="Ricin B lectin" evidence="1">
    <location>
        <begin position="30"/>
        <end position="159"/>
    </location>
</feature>
<comment type="caution">
    <text evidence="2">The sequence shown here is derived from an EMBL/GenBank/DDBJ whole genome shotgun (WGS) entry which is preliminary data.</text>
</comment>
<protein>
    <recommendedName>
        <fullName evidence="4">Ricin B lectin</fullName>
    </recommendedName>
</protein>
<evidence type="ECO:0000256" key="1">
    <source>
        <dbReference type="SAM" id="SignalP"/>
    </source>
</evidence>
<dbReference type="PROSITE" id="PS50231">
    <property type="entry name" value="RICIN_B_LECTIN"/>
    <property type="match status" value="1"/>
</dbReference>
<evidence type="ECO:0000313" key="2">
    <source>
        <dbReference type="EMBL" id="GIJ71405.1"/>
    </source>
</evidence>
<dbReference type="Proteomes" id="UP000635606">
    <property type="component" value="Unassembled WGS sequence"/>
</dbReference>
<keyword evidence="1" id="KW-0732">Signal</keyword>
<dbReference type="AlphaFoldDB" id="A0A8J4A1A9"/>
<organism evidence="2 3">
    <name type="scientific">Virgisporangium ochraceum</name>
    <dbReference type="NCBI Taxonomy" id="65505"/>
    <lineage>
        <taxon>Bacteria</taxon>
        <taxon>Bacillati</taxon>
        <taxon>Actinomycetota</taxon>
        <taxon>Actinomycetes</taxon>
        <taxon>Micromonosporales</taxon>
        <taxon>Micromonosporaceae</taxon>
        <taxon>Virgisporangium</taxon>
    </lineage>
</organism>
<evidence type="ECO:0000313" key="3">
    <source>
        <dbReference type="Proteomes" id="UP000635606"/>
    </source>
</evidence>
<reference evidence="2" key="1">
    <citation type="submission" date="2021-01" db="EMBL/GenBank/DDBJ databases">
        <title>Whole genome shotgun sequence of Virgisporangium ochraceum NBRC 16418.</title>
        <authorList>
            <person name="Komaki H."/>
            <person name="Tamura T."/>
        </authorList>
    </citation>
    <scope>NUCLEOTIDE SEQUENCE</scope>
    <source>
        <strain evidence="2">NBRC 16418</strain>
    </source>
</reference>
<dbReference type="SUPFAM" id="SSF50370">
    <property type="entry name" value="Ricin B-like lectins"/>
    <property type="match status" value="1"/>
</dbReference>
<feature type="signal peptide" evidence="1">
    <location>
        <begin position="1"/>
        <end position="29"/>
    </location>
</feature>
<gene>
    <name evidence="2" type="ORF">Voc01_063220</name>
</gene>
<dbReference type="Gene3D" id="2.80.10.50">
    <property type="match status" value="1"/>
</dbReference>
<accession>A0A8J4A1A9</accession>
<name>A0A8J4A1A9_9ACTN</name>
<dbReference type="InterPro" id="IPR035992">
    <property type="entry name" value="Ricin_B-like_lectins"/>
</dbReference>
<dbReference type="CDD" id="cd23415">
    <property type="entry name" value="beta-trefoil_Ricin_AH"/>
    <property type="match status" value="1"/>
</dbReference>
<dbReference type="EMBL" id="BOPH01000088">
    <property type="protein sequence ID" value="GIJ71405.1"/>
    <property type="molecule type" value="Genomic_DNA"/>
</dbReference>